<sequence>MHKTYSKEFKVKACEMVLKDGMKHAEAAERLGINKILLYQWTSAYEINGEKVFVGKGHQRAEDAELRKRRKENAELKMENEILRKCNSILCEKPDRRVRFAQKELKEYPVSKVCKVLGISRSYYYKVRKPTEE</sequence>
<keyword evidence="2" id="KW-1185">Reference proteome</keyword>
<proteinExistence type="predicted"/>
<evidence type="ECO:0000313" key="1">
    <source>
        <dbReference type="EMBL" id="QUC65777.1"/>
    </source>
</evidence>
<reference evidence="1" key="1">
    <citation type="submission" date="2021-01" db="EMBL/GenBank/DDBJ databases">
        <title>Complete genome sequence of Clostridiales bacterium R-7.</title>
        <authorList>
            <person name="Mahoney-Kurpe S.C."/>
            <person name="Palevich N."/>
            <person name="Koike S."/>
            <person name="Moon C.D."/>
            <person name="Attwood G.T."/>
        </authorList>
    </citation>
    <scope>NUCLEOTIDE SEQUENCE</scope>
    <source>
        <strain evidence="1">R-7</strain>
    </source>
</reference>
<accession>A0AC61MUQ6</accession>
<protein>
    <submittedName>
        <fullName evidence="1">Transposase</fullName>
    </submittedName>
</protein>
<organism evidence="1 2">
    <name type="scientific">Aristaeella hokkaidonensis</name>
    <dbReference type="NCBI Taxonomy" id="3046382"/>
    <lineage>
        <taxon>Bacteria</taxon>
        <taxon>Bacillati</taxon>
        <taxon>Bacillota</taxon>
        <taxon>Clostridia</taxon>
        <taxon>Eubacteriales</taxon>
        <taxon>Aristaeellaceae</taxon>
        <taxon>Aristaeella</taxon>
    </lineage>
</organism>
<name>A0AC61MUQ6_9FIRM</name>
<dbReference type="EMBL" id="CP068393">
    <property type="protein sequence ID" value="QUC65777.1"/>
    <property type="molecule type" value="Genomic_DNA"/>
</dbReference>
<dbReference type="Proteomes" id="UP000682782">
    <property type="component" value="Chromosome"/>
</dbReference>
<gene>
    <name evidence="1" type="ORF">JYE49_07725</name>
</gene>
<evidence type="ECO:0000313" key="2">
    <source>
        <dbReference type="Proteomes" id="UP000682782"/>
    </source>
</evidence>